<proteinExistence type="predicted"/>
<gene>
    <name evidence="1" type="ORF">HYC85_018375</name>
</gene>
<comment type="caution">
    <text evidence="1">The sequence shown here is derived from an EMBL/GenBank/DDBJ whole genome shotgun (WGS) entry which is preliminary data.</text>
</comment>
<keyword evidence="2" id="KW-1185">Reference proteome</keyword>
<protein>
    <submittedName>
        <fullName evidence="1">Uncharacterized protein</fullName>
    </submittedName>
</protein>
<sequence>MKFLRGVMDVYRRDDDDDEDGIKVTSITRMVFHSGLLHLTDHHLLYLAERSTELRELSLPFGRNIKHEGFSRAIRYWNGMEEMSIGPVICNNDIFRIIEAIGIKLQAARSPRIVRLGLNSTIVS</sequence>
<dbReference type="Proteomes" id="UP000593564">
    <property type="component" value="Unassembled WGS sequence"/>
</dbReference>
<dbReference type="SMR" id="A0A7J7GY10"/>
<evidence type="ECO:0000313" key="2">
    <source>
        <dbReference type="Proteomes" id="UP000593564"/>
    </source>
</evidence>
<evidence type="ECO:0000313" key="1">
    <source>
        <dbReference type="EMBL" id="KAF5944298.1"/>
    </source>
</evidence>
<reference evidence="2" key="1">
    <citation type="journal article" date="2020" name="Nat. Commun.">
        <title>Genome assembly of wild tea tree DASZ reveals pedigree and selection history of tea varieties.</title>
        <authorList>
            <person name="Zhang W."/>
            <person name="Zhang Y."/>
            <person name="Qiu H."/>
            <person name="Guo Y."/>
            <person name="Wan H."/>
            <person name="Zhang X."/>
            <person name="Scossa F."/>
            <person name="Alseekh S."/>
            <person name="Zhang Q."/>
            <person name="Wang P."/>
            <person name="Xu L."/>
            <person name="Schmidt M.H."/>
            <person name="Jia X."/>
            <person name="Li D."/>
            <person name="Zhu A."/>
            <person name="Guo F."/>
            <person name="Chen W."/>
            <person name="Ni D."/>
            <person name="Usadel B."/>
            <person name="Fernie A.R."/>
            <person name="Wen W."/>
        </authorList>
    </citation>
    <scope>NUCLEOTIDE SEQUENCE [LARGE SCALE GENOMIC DNA]</scope>
    <source>
        <strain evidence="2">cv. G240</strain>
    </source>
</reference>
<accession>A0A7J7GY10</accession>
<reference evidence="1 2" key="2">
    <citation type="submission" date="2020-07" db="EMBL/GenBank/DDBJ databases">
        <title>Genome assembly of wild tea tree DASZ reveals pedigree and selection history of tea varieties.</title>
        <authorList>
            <person name="Zhang W."/>
        </authorList>
    </citation>
    <scope>NUCLEOTIDE SEQUENCE [LARGE SCALE GENOMIC DNA]</scope>
    <source>
        <strain evidence="2">cv. G240</strain>
        <tissue evidence="1">Leaf</tissue>
    </source>
</reference>
<dbReference type="EMBL" id="JACBKZ010000008">
    <property type="protein sequence ID" value="KAF5944298.1"/>
    <property type="molecule type" value="Genomic_DNA"/>
</dbReference>
<dbReference type="AlphaFoldDB" id="A0A7J7GY10"/>
<organism evidence="1 2">
    <name type="scientific">Camellia sinensis</name>
    <name type="common">Tea plant</name>
    <name type="synonym">Thea sinensis</name>
    <dbReference type="NCBI Taxonomy" id="4442"/>
    <lineage>
        <taxon>Eukaryota</taxon>
        <taxon>Viridiplantae</taxon>
        <taxon>Streptophyta</taxon>
        <taxon>Embryophyta</taxon>
        <taxon>Tracheophyta</taxon>
        <taxon>Spermatophyta</taxon>
        <taxon>Magnoliopsida</taxon>
        <taxon>eudicotyledons</taxon>
        <taxon>Gunneridae</taxon>
        <taxon>Pentapetalae</taxon>
        <taxon>asterids</taxon>
        <taxon>Ericales</taxon>
        <taxon>Theaceae</taxon>
        <taxon>Camellia</taxon>
    </lineage>
</organism>
<name>A0A7J7GY10_CAMSI</name>